<feature type="transmembrane region" description="Helical" evidence="8">
    <location>
        <begin position="141"/>
        <end position="163"/>
    </location>
</feature>
<dbReference type="Proteomes" id="UP000320481">
    <property type="component" value="Unassembled WGS sequence"/>
</dbReference>
<feature type="transmembrane region" description="Helical" evidence="8">
    <location>
        <begin position="109"/>
        <end position="129"/>
    </location>
</feature>
<feature type="transmembrane region" description="Helical" evidence="8">
    <location>
        <begin position="12"/>
        <end position="32"/>
    </location>
</feature>
<evidence type="ECO:0000256" key="8">
    <source>
        <dbReference type="SAM" id="Phobius"/>
    </source>
</evidence>
<reference evidence="10" key="1">
    <citation type="journal article" date="2019" name="Microbiol. Resour. Announc.">
        <title>Draft Genomic Sequences of Streptomyces misionensis and Streptomyces albidoflavus, bacteria applied for phytopathogen biocontrol.</title>
        <authorList>
            <person name="Pylro V."/>
            <person name="Dias A."/>
            <person name="Andreote F."/>
            <person name="Varani A."/>
            <person name="Andreote C."/>
            <person name="Bernardo E."/>
            <person name="Martins T."/>
        </authorList>
    </citation>
    <scope>NUCLEOTIDE SEQUENCE [LARGE SCALE GENOMIC DNA]</scope>
    <source>
        <strain evidence="10">66</strain>
    </source>
</reference>
<dbReference type="PANTHER" id="PTHR23502:SF132">
    <property type="entry name" value="POLYAMINE TRANSPORTER 2-RELATED"/>
    <property type="match status" value="1"/>
</dbReference>
<keyword evidence="5 8" id="KW-0812">Transmembrane</keyword>
<evidence type="ECO:0000256" key="5">
    <source>
        <dbReference type="ARBA" id="ARBA00022692"/>
    </source>
</evidence>
<dbReference type="GO" id="GO:0042910">
    <property type="term" value="F:xenobiotic transmembrane transporter activity"/>
    <property type="evidence" value="ECO:0007669"/>
    <property type="project" value="InterPro"/>
</dbReference>
<feature type="transmembrane region" description="Helical" evidence="8">
    <location>
        <begin position="221"/>
        <end position="239"/>
    </location>
</feature>
<dbReference type="PROSITE" id="PS50850">
    <property type="entry name" value="MFS"/>
    <property type="match status" value="1"/>
</dbReference>
<name>A0A5C6IXK5_9ACTN</name>
<feature type="transmembrane region" description="Helical" evidence="8">
    <location>
        <begin position="349"/>
        <end position="373"/>
    </location>
</feature>
<dbReference type="RefSeq" id="WP_146468109.1">
    <property type="nucleotide sequence ID" value="NZ_VOGW01000177.1"/>
</dbReference>
<comment type="caution">
    <text evidence="10">The sequence shown here is derived from an EMBL/GenBank/DDBJ whole genome shotgun (WGS) entry which is preliminary data.</text>
</comment>
<feature type="domain" description="Major facilitator superfamily (MFS) profile" evidence="9">
    <location>
        <begin position="17"/>
        <end position="403"/>
    </location>
</feature>
<dbReference type="GO" id="GO:0005886">
    <property type="term" value="C:plasma membrane"/>
    <property type="evidence" value="ECO:0007669"/>
    <property type="project" value="UniProtKB-SubCell"/>
</dbReference>
<keyword evidence="7 8" id="KW-0472">Membrane</keyword>
<feature type="transmembrane region" description="Helical" evidence="8">
    <location>
        <begin position="52"/>
        <end position="71"/>
    </location>
</feature>
<dbReference type="InterPro" id="IPR020846">
    <property type="entry name" value="MFS_dom"/>
</dbReference>
<feature type="transmembrane region" description="Helical" evidence="8">
    <location>
        <begin position="316"/>
        <end position="337"/>
    </location>
</feature>
<feature type="transmembrane region" description="Helical" evidence="8">
    <location>
        <begin position="83"/>
        <end position="103"/>
    </location>
</feature>
<comment type="similarity">
    <text evidence="2">Belongs to the major facilitator superfamily. Bcr/CmlA family.</text>
</comment>
<keyword evidence="3" id="KW-0813">Transport</keyword>
<organism evidence="10 11">
    <name type="scientific">Streptomyces misionensis</name>
    <dbReference type="NCBI Taxonomy" id="67331"/>
    <lineage>
        <taxon>Bacteria</taxon>
        <taxon>Bacillati</taxon>
        <taxon>Actinomycetota</taxon>
        <taxon>Actinomycetes</taxon>
        <taxon>Kitasatosporales</taxon>
        <taxon>Streptomycetaceae</taxon>
        <taxon>Streptomyces</taxon>
    </lineage>
</organism>
<dbReference type="SUPFAM" id="SSF103473">
    <property type="entry name" value="MFS general substrate transporter"/>
    <property type="match status" value="1"/>
</dbReference>
<dbReference type="InterPro" id="IPR004812">
    <property type="entry name" value="Efflux_drug-R_Bcr/CmlA"/>
</dbReference>
<evidence type="ECO:0000256" key="1">
    <source>
        <dbReference type="ARBA" id="ARBA00004651"/>
    </source>
</evidence>
<feature type="transmembrane region" description="Helical" evidence="8">
    <location>
        <begin position="379"/>
        <end position="398"/>
    </location>
</feature>
<gene>
    <name evidence="10" type="ORF">FRZ03_29335</name>
</gene>
<dbReference type="EMBL" id="VOGW01000177">
    <property type="protein sequence ID" value="TWV33806.1"/>
    <property type="molecule type" value="Genomic_DNA"/>
</dbReference>
<dbReference type="GO" id="GO:1990961">
    <property type="term" value="P:xenobiotic detoxification by transmembrane export across the plasma membrane"/>
    <property type="evidence" value="ECO:0007669"/>
    <property type="project" value="InterPro"/>
</dbReference>
<comment type="subcellular location">
    <subcellularLocation>
        <location evidence="1">Cell membrane</location>
        <topology evidence="1">Multi-pass membrane protein</topology>
    </subcellularLocation>
</comment>
<sequence>MQARPLHGTPPARGGAVILLLASLTAITPLATDMLLPAFPDMGRDLHAADSSIQLSLTAYLLGMLVGQLLIGPVSDSTGRRRLLMWGSALFAVFSVLCAVATSTELLNAARVLEGVSGSAGMVLARAVVGDWYRGQEAAKRFSILSVIFAVAPIIAPVLGGLITNVFSWRALFVVLAALSVVLLIAVAAALPESLPPERRHSGGVATAFRSMRGLLAERPFLGYVLVFSFANVALFSYISGSSFVFQDVYKLSATKYSLSFAVTAVGILIGGAMVGNLAAKAGLNRLLTIGVTVGLVASAGHAIVAVTAGNTLTTSLVFMFLCMFAMGLTIPSIMTIGQEIGRRAGGAASGVIGAGQCLFGGIAAPVVGALGTGSDKPMAALMVIGFGCAFLCLVLIARPWQRHGENTVLGGQAPQSAATVH</sequence>
<dbReference type="InterPro" id="IPR036259">
    <property type="entry name" value="MFS_trans_sf"/>
</dbReference>
<keyword evidence="6 8" id="KW-1133">Transmembrane helix</keyword>
<dbReference type="Gene3D" id="1.20.1720.10">
    <property type="entry name" value="Multidrug resistance protein D"/>
    <property type="match status" value="1"/>
</dbReference>
<evidence type="ECO:0000256" key="6">
    <source>
        <dbReference type="ARBA" id="ARBA00022989"/>
    </source>
</evidence>
<evidence type="ECO:0000259" key="9">
    <source>
        <dbReference type="PROSITE" id="PS50850"/>
    </source>
</evidence>
<evidence type="ECO:0000256" key="7">
    <source>
        <dbReference type="ARBA" id="ARBA00023136"/>
    </source>
</evidence>
<dbReference type="CDD" id="cd17320">
    <property type="entry name" value="MFS_MdfA_MDR_like"/>
    <property type="match status" value="1"/>
</dbReference>
<proteinExistence type="inferred from homology"/>
<feature type="transmembrane region" description="Helical" evidence="8">
    <location>
        <begin position="287"/>
        <end position="310"/>
    </location>
</feature>
<keyword evidence="4" id="KW-1003">Cell membrane</keyword>
<evidence type="ECO:0000256" key="4">
    <source>
        <dbReference type="ARBA" id="ARBA00022475"/>
    </source>
</evidence>
<dbReference type="Pfam" id="PF07690">
    <property type="entry name" value="MFS_1"/>
    <property type="match status" value="1"/>
</dbReference>
<dbReference type="FunFam" id="1.20.1720.10:FF:000005">
    <property type="entry name" value="Bcr/CflA family efflux transporter"/>
    <property type="match status" value="1"/>
</dbReference>
<feature type="transmembrane region" description="Helical" evidence="8">
    <location>
        <begin position="169"/>
        <end position="191"/>
    </location>
</feature>
<feature type="transmembrane region" description="Helical" evidence="8">
    <location>
        <begin position="259"/>
        <end position="280"/>
    </location>
</feature>
<keyword evidence="11" id="KW-1185">Reference proteome</keyword>
<dbReference type="PANTHER" id="PTHR23502">
    <property type="entry name" value="MAJOR FACILITATOR SUPERFAMILY"/>
    <property type="match status" value="1"/>
</dbReference>
<protein>
    <submittedName>
        <fullName evidence="10">Multidrug effflux MFS transporter</fullName>
    </submittedName>
</protein>
<accession>A0A5C6IXK5</accession>
<dbReference type="InterPro" id="IPR011701">
    <property type="entry name" value="MFS"/>
</dbReference>
<dbReference type="NCBIfam" id="TIGR00710">
    <property type="entry name" value="efflux_Bcr_CflA"/>
    <property type="match status" value="1"/>
</dbReference>
<evidence type="ECO:0000313" key="10">
    <source>
        <dbReference type="EMBL" id="TWV33806.1"/>
    </source>
</evidence>
<evidence type="ECO:0000256" key="3">
    <source>
        <dbReference type="ARBA" id="ARBA00022448"/>
    </source>
</evidence>
<dbReference type="AlphaFoldDB" id="A0A5C6IXK5"/>
<evidence type="ECO:0000256" key="2">
    <source>
        <dbReference type="ARBA" id="ARBA00006236"/>
    </source>
</evidence>
<evidence type="ECO:0000313" key="11">
    <source>
        <dbReference type="Proteomes" id="UP000320481"/>
    </source>
</evidence>